<evidence type="ECO:0000313" key="2">
    <source>
        <dbReference type="EMBL" id="GAA3966276.1"/>
    </source>
</evidence>
<sequence>MNDTENLPEARRSPLLIVAGVVALAVGAWGLSGGPSVPELNLLPWILIGVGTLAGIILIASGFRRPRSIGD</sequence>
<proteinExistence type="predicted"/>
<feature type="transmembrane region" description="Helical" evidence="1">
    <location>
        <begin position="43"/>
        <end position="63"/>
    </location>
</feature>
<dbReference type="Proteomes" id="UP001418444">
    <property type="component" value="Unassembled WGS sequence"/>
</dbReference>
<protein>
    <recommendedName>
        <fullName evidence="4">DUF2530 domain-containing protein</fullName>
    </recommendedName>
</protein>
<keyword evidence="1" id="KW-1133">Transmembrane helix</keyword>
<name>A0ABP7PIX7_9ACTN</name>
<keyword evidence="1" id="KW-0472">Membrane</keyword>
<dbReference type="RefSeq" id="WP_344784993.1">
    <property type="nucleotide sequence ID" value="NZ_BAAAZW010000008.1"/>
</dbReference>
<accession>A0ABP7PIX7</accession>
<organism evidence="2 3">
    <name type="scientific">Gordonia caeni</name>
    <dbReference type="NCBI Taxonomy" id="1007097"/>
    <lineage>
        <taxon>Bacteria</taxon>
        <taxon>Bacillati</taxon>
        <taxon>Actinomycetota</taxon>
        <taxon>Actinomycetes</taxon>
        <taxon>Mycobacteriales</taxon>
        <taxon>Gordoniaceae</taxon>
        <taxon>Gordonia</taxon>
    </lineage>
</organism>
<feature type="transmembrane region" description="Helical" evidence="1">
    <location>
        <begin position="12"/>
        <end position="31"/>
    </location>
</feature>
<keyword evidence="3" id="KW-1185">Reference proteome</keyword>
<keyword evidence="1" id="KW-0812">Transmembrane</keyword>
<comment type="caution">
    <text evidence="2">The sequence shown here is derived from an EMBL/GenBank/DDBJ whole genome shotgun (WGS) entry which is preliminary data.</text>
</comment>
<evidence type="ECO:0000256" key="1">
    <source>
        <dbReference type="SAM" id="Phobius"/>
    </source>
</evidence>
<reference evidence="3" key="1">
    <citation type="journal article" date="2019" name="Int. J. Syst. Evol. Microbiol.">
        <title>The Global Catalogue of Microorganisms (GCM) 10K type strain sequencing project: providing services to taxonomists for standard genome sequencing and annotation.</title>
        <authorList>
            <consortium name="The Broad Institute Genomics Platform"/>
            <consortium name="The Broad Institute Genome Sequencing Center for Infectious Disease"/>
            <person name="Wu L."/>
            <person name="Ma J."/>
        </authorList>
    </citation>
    <scope>NUCLEOTIDE SEQUENCE [LARGE SCALE GENOMIC DNA]</scope>
    <source>
        <strain evidence="3">JCM 16923</strain>
    </source>
</reference>
<gene>
    <name evidence="2" type="ORF">GCM10022231_28940</name>
</gene>
<evidence type="ECO:0000313" key="3">
    <source>
        <dbReference type="Proteomes" id="UP001418444"/>
    </source>
</evidence>
<evidence type="ECO:0008006" key="4">
    <source>
        <dbReference type="Google" id="ProtNLM"/>
    </source>
</evidence>
<dbReference type="EMBL" id="BAAAZW010000008">
    <property type="protein sequence ID" value="GAA3966276.1"/>
    <property type="molecule type" value="Genomic_DNA"/>
</dbReference>